<evidence type="ECO:0000313" key="2">
    <source>
        <dbReference type="Proteomes" id="UP001221366"/>
    </source>
</evidence>
<comment type="caution">
    <text evidence="1">The sequence shown here is derived from an EMBL/GenBank/DDBJ whole genome shotgun (WGS) entry which is preliminary data.</text>
</comment>
<protein>
    <submittedName>
        <fullName evidence="1">Uncharacterized protein</fullName>
    </submittedName>
</protein>
<keyword evidence="2" id="KW-1185">Reference proteome</keyword>
<sequence>MSLYLDSSVLGKQQNYIDVQYYFDKIFSGFKPAAMNENNLKTMLDPLISWGTALKAIRK</sequence>
<accession>A0ABT5Y3Y0</accession>
<gene>
    <name evidence="1" type="ORF">PY092_18480</name>
</gene>
<organism evidence="1 2">
    <name type="scientific">Flagellimonas yonaguniensis</name>
    <dbReference type="NCBI Taxonomy" id="3031325"/>
    <lineage>
        <taxon>Bacteria</taxon>
        <taxon>Pseudomonadati</taxon>
        <taxon>Bacteroidota</taxon>
        <taxon>Flavobacteriia</taxon>
        <taxon>Flavobacteriales</taxon>
        <taxon>Flavobacteriaceae</taxon>
        <taxon>Flagellimonas</taxon>
    </lineage>
</organism>
<dbReference type="RefSeq" id="WP_275617234.1">
    <property type="nucleotide sequence ID" value="NZ_JARFVB010000020.1"/>
</dbReference>
<proteinExistence type="predicted"/>
<dbReference type="Proteomes" id="UP001221366">
    <property type="component" value="Unassembled WGS sequence"/>
</dbReference>
<name>A0ABT5Y3Y0_9FLAO</name>
<dbReference type="EMBL" id="JARFVB010000020">
    <property type="protein sequence ID" value="MDF0718155.1"/>
    <property type="molecule type" value="Genomic_DNA"/>
</dbReference>
<evidence type="ECO:0000313" key="1">
    <source>
        <dbReference type="EMBL" id="MDF0718155.1"/>
    </source>
</evidence>
<reference evidence="1 2" key="1">
    <citation type="submission" date="2023-03" db="EMBL/GenBank/DDBJ databases">
        <title>Muricauda XX sp. nov. and Muricauda XXX sp. nov., two novel species isolated from Okinawa Trough.</title>
        <authorList>
            <person name="Cao W."/>
            <person name="Deng X."/>
        </authorList>
    </citation>
    <scope>NUCLEOTIDE SEQUENCE [LARGE SCALE GENOMIC DNA]</scope>
    <source>
        <strain evidence="1 2">334s03</strain>
    </source>
</reference>